<dbReference type="InterPro" id="IPR050631">
    <property type="entry name" value="PheA/TfdB_FAD_monoxygenase"/>
</dbReference>
<dbReference type="InterPro" id="IPR002938">
    <property type="entry name" value="FAD-bd"/>
</dbReference>
<evidence type="ECO:0000256" key="1">
    <source>
        <dbReference type="ARBA" id="ARBA00023002"/>
    </source>
</evidence>
<feature type="region of interest" description="Disordered" evidence="2">
    <location>
        <begin position="348"/>
        <end position="379"/>
    </location>
</feature>
<dbReference type="GO" id="GO:0071949">
    <property type="term" value="F:FAD binding"/>
    <property type="evidence" value="ECO:0007669"/>
    <property type="project" value="InterPro"/>
</dbReference>
<feature type="domain" description="FAD-binding" evidence="3">
    <location>
        <begin position="5"/>
        <end position="336"/>
    </location>
</feature>
<dbReference type="Gene3D" id="3.30.70.2450">
    <property type="match status" value="1"/>
</dbReference>
<dbReference type="PRINTS" id="PR00420">
    <property type="entry name" value="RNGMNOXGNASE"/>
</dbReference>
<proteinExistence type="predicted"/>
<dbReference type="SUPFAM" id="SSF51905">
    <property type="entry name" value="FAD/NAD(P)-binding domain"/>
    <property type="match status" value="1"/>
</dbReference>
<evidence type="ECO:0000313" key="5">
    <source>
        <dbReference type="Proteomes" id="UP000383971"/>
    </source>
</evidence>
<organism evidence="4 5">
    <name type="scientific">Pandoraea communis</name>
    <dbReference type="NCBI Taxonomy" id="2508297"/>
    <lineage>
        <taxon>Bacteria</taxon>
        <taxon>Pseudomonadati</taxon>
        <taxon>Pseudomonadota</taxon>
        <taxon>Betaproteobacteria</taxon>
        <taxon>Burkholderiales</taxon>
        <taxon>Burkholderiaceae</taxon>
        <taxon>Pandoraea</taxon>
    </lineage>
</organism>
<dbReference type="AlphaFoldDB" id="A0A5E4VN76"/>
<reference evidence="4 5" key="1">
    <citation type="submission" date="2019-08" db="EMBL/GenBank/DDBJ databases">
        <authorList>
            <person name="Peeters C."/>
        </authorList>
    </citation>
    <scope>NUCLEOTIDE SEQUENCE [LARGE SCALE GENOMIC DNA]</scope>
    <source>
        <strain evidence="4 5">LMG 31111</strain>
    </source>
</reference>
<feature type="compositionally biased region" description="Basic and acidic residues" evidence="2">
    <location>
        <begin position="348"/>
        <end position="372"/>
    </location>
</feature>
<accession>A0A5E4VN76</accession>
<dbReference type="EMBL" id="CABPSE010000008">
    <property type="protein sequence ID" value="VVE12465.1"/>
    <property type="molecule type" value="Genomic_DNA"/>
</dbReference>
<dbReference type="RefSeq" id="WP_254435290.1">
    <property type="nucleotide sequence ID" value="NZ_CABPSE010000008.1"/>
</dbReference>
<gene>
    <name evidence="4" type="primary">mhpA_3</name>
    <name evidence="4" type="ORF">PCO31111_02732</name>
</gene>
<name>A0A5E4VN76_9BURK</name>
<dbReference type="Pfam" id="PF01494">
    <property type="entry name" value="FAD_binding_3"/>
    <property type="match status" value="1"/>
</dbReference>
<protein>
    <submittedName>
        <fullName evidence="4">3-(3-hydroxy-phenyl)propionate/3-hydroxycinnamic acid hydroxylase</fullName>
        <ecNumber evidence="4">1.14.13.127</ecNumber>
    </submittedName>
</protein>
<evidence type="ECO:0000313" key="4">
    <source>
        <dbReference type="EMBL" id="VVE12465.1"/>
    </source>
</evidence>
<keyword evidence="1 4" id="KW-0560">Oxidoreductase</keyword>
<evidence type="ECO:0000259" key="3">
    <source>
        <dbReference type="Pfam" id="PF01494"/>
    </source>
</evidence>
<dbReference type="EC" id="1.14.13.127" evidence="4"/>
<sequence>MSKTADVLIIGAGPVGLMLANLLGQQGVNVLLVEKSETLIDYPRAVGIDDEALRAMQTAGLVDEVLPHTIPDQKIYMVNGDRQILSEVNPTTREFGWPRRNGFVQPLVDRVLLDGLKRFPNTAVRFSTEVVDLLEDGEGVVATTERGEKLRARYVVAAEGGASRTRRQLGISFDGETRPSDGIVIDVANDPIGTPHAVFGGDPKRSYASIALPHGIRRWEFTLFESEDPSLVENDGYIHSLLAPHVPDPTKLEIIRRRVYRHHARVAGQFRVGSIFLAGDAAHVMPVVGGQGWNSGIRDAFNLAWKLGAVINGACGDALLETYEMERMGHVKQMVAVSLGMAKEMTDHDPAKAAERDRIAANRTPEEREAQKRQAFKPQPKFDKGVVVHTPLPSFKTLPARDVPRMAGAIFPQPRVTNAEGVEMLLDDATGQGWRVLMWNNNPMAFISAERCAALAHLRARLVLVVPKAQLPWARRHAPAGVTVIGDLGGEPSLQAWFDARPVGAVVVRPDHVVAAECLAQELDDVLARVLDAAHFCLPPDTRRSGQDDTPVPGAIMALDRF</sequence>
<dbReference type="GO" id="GO:0019622">
    <property type="term" value="P:3-(3-hydroxy)phenylpropionate catabolic process"/>
    <property type="evidence" value="ECO:0007669"/>
    <property type="project" value="TreeGrafter"/>
</dbReference>
<keyword evidence="5" id="KW-1185">Reference proteome</keyword>
<evidence type="ECO:0000256" key="2">
    <source>
        <dbReference type="SAM" id="MobiDB-lite"/>
    </source>
</evidence>
<dbReference type="Proteomes" id="UP000383971">
    <property type="component" value="Unassembled WGS sequence"/>
</dbReference>
<dbReference type="InterPro" id="IPR036188">
    <property type="entry name" value="FAD/NAD-bd_sf"/>
</dbReference>
<dbReference type="PANTHER" id="PTHR43476">
    <property type="entry name" value="3-(3-HYDROXY-PHENYL)PROPIONATE/3-HYDROXYCINNAMIC ACID HYDROXYLASE"/>
    <property type="match status" value="1"/>
</dbReference>
<dbReference type="PANTHER" id="PTHR43476:SF3">
    <property type="entry name" value="FAD-BINDING MONOOXYGENASE"/>
    <property type="match status" value="1"/>
</dbReference>
<dbReference type="GO" id="GO:0008688">
    <property type="term" value="F:3-(3-hydroxyphenyl)propionate hydroxylase activity"/>
    <property type="evidence" value="ECO:0007669"/>
    <property type="project" value="UniProtKB-EC"/>
</dbReference>
<dbReference type="Gene3D" id="3.50.50.60">
    <property type="entry name" value="FAD/NAD(P)-binding domain"/>
    <property type="match status" value="1"/>
</dbReference>